<keyword evidence="4" id="KW-1133">Transmembrane helix</keyword>
<feature type="compositionally biased region" description="Acidic residues" evidence="3">
    <location>
        <begin position="532"/>
        <end position="542"/>
    </location>
</feature>
<feature type="signal peptide" evidence="5">
    <location>
        <begin position="1"/>
        <end position="41"/>
    </location>
</feature>
<keyword evidence="2" id="KW-0326">Glycosidase</keyword>
<keyword evidence="7" id="KW-1185">Reference proteome</keyword>
<dbReference type="PANTHER" id="PTHR45708">
    <property type="entry name" value="ENDOCHITINASE"/>
    <property type="match status" value="1"/>
</dbReference>
<feature type="compositionally biased region" description="Pro residues" evidence="3">
    <location>
        <begin position="589"/>
        <end position="598"/>
    </location>
</feature>
<dbReference type="Gene3D" id="3.20.20.80">
    <property type="entry name" value="Glycosidases"/>
    <property type="match status" value="2"/>
</dbReference>
<sequence>MGGVAVAMGCASRRGSDSKNTLSLLVLSLMALLFVAAPVHARIPPDTINKGTPFQMVGYWGQNTIAQLDTAQSEATLAAVCQLQKYSTIYIQGIFSHFSTKNAPGIDFSNHCSFSGAQAYTGYESKTNGYTLLYCPQIGKDIKACQRVGVRVVLQLASKPADLLTPSDGNRSAYQIYSMFFDRTIQGAPRPFDDAVLNGLDVQVVNPTESAPAYTNFVSTLRTLMNGIDPLAPTTPSVNATAVLNGTAIVYNGTVWTANGTGEVVADVPAGTGLANYTSPWRNVSSPADYYGLPTYMSISATVSCTFPSPFFGPSSSTLLGTNATLIDYMVLSFINTTCSWAGGSDAFFAAVNAWSNWAGGVDKMQFGVELPNVGWGYEGVVGGNAGDFVNVTAFYTNNFIQALRTTPTFGAIFLRDVSLDKLNIPCSNLPTSSYADLIFKELQAVNTSVSGKNTPAGSRCVEKVDVILGNGGGKTAGKPTATAVAQTNVGGGGGGVSIPAVVGIAVGVGVAVGIVAAAVVFVRARKRKSEDNDDDSDDEDNNNPRSPRSTASKTVPSPGAKFPPEMAKLPSPTITKPDPALYDYYAPAPIPGSPPRGPGGYGAAPTSPGRDGSPHATPMRGGMSEDDTSTASLVYSPSGVPLVQMGAGKTPSHRSRGSLAGSEIEGSGGGTPVVPAHMVYPQAAAMNAHPALAHLYGAAPAVVATVPGYQPYVQPMNPGAAYLVQQQQAAAAAARADPPRSSARSGKSGRSLGMVSTTTGVDAGYAYYNQGVPVAEPVYQAYPGGVLTPGRSATGDSASTRSTASNAAGGGIQAQLARAMEERNKVAGHARGGSTGSAAGMGKGSWR</sequence>
<evidence type="ECO:0000256" key="3">
    <source>
        <dbReference type="SAM" id="MobiDB-lite"/>
    </source>
</evidence>
<keyword evidence="5" id="KW-0732">Signal</keyword>
<evidence type="ECO:0000256" key="1">
    <source>
        <dbReference type="ARBA" id="ARBA00022801"/>
    </source>
</evidence>
<feature type="region of interest" description="Disordered" evidence="3">
    <location>
        <begin position="733"/>
        <end position="755"/>
    </location>
</feature>
<feature type="compositionally biased region" description="Polar residues" evidence="3">
    <location>
        <begin position="545"/>
        <end position="556"/>
    </location>
</feature>
<dbReference type="STRING" id="1344416.A0A139AJV7"/>
<feature type="compositionally biased region" description="Low complexity" evidence="3">
    <location>
        <begin position="798"/>
        <end position="808"/>
    </location>
</feature>
<name>A0A139AJV7_GONPJ</name>
<proteinExistence type="predicted"/>
<feature type="compositionally biased region" description="Low complexity" evidence="3">
    <location>
        <begin position="733"/>
        <end position="754"/>
    </location>
</feature>
<accession>A0A139AJV7</accession>
<keyword evidence="1 6" id="KW-0378">Hydrolase</keyword>
<dbReference type="SUPFAM" id="SSF51445">
    <property type="entry name" value="(Trans)glycosidases"/>
    <property type="match status" value="1"/>
</dbReference>
<feature type="compositionally biased region" description="Gly residues" evidence="3">
    <location>
        <begin position="831"/>
        <end position="848"/>
    </location>
</feature>
<dbReference type="AlphaFoldDB" id="A0A139AJV7"/>
<gene>
    <name evidence="6" type="ORF">M427DRAFT_134010</name>
</gene>
<reference evidence="6 7" key="1">
    <citation type="journal article" date="2015" name="Genome Biol. Evol.">
        <title>Phylogenomic analyses indicate that early fungi evolved digesting cell walls of algal ancestors of land plants.</title>
        <authorList>
            <person name="Chang Y."/>
            <person name="Wang S."/>
            <person name="Sekimoto S."/>
            <person name="Aerts A.L."/>
            <person name="Choi C."/>
            <person name="Clum A."/>
            <person name="LaButti K.M."/>
            <person name="Lindquist E.A."/>
            <person name="Yee Ngan C."/>
            <person name="Ohm R.A."/>
            <person name="Salamov A.A."/>
            <person name="Grigoriev I.V."/>
            <person name="Spatafora J.W."/>
            <person name="Berbee M.L."/>
        </authorList>
    </citation>
    <scope>NUCLEOTIDE SEQUENCE [LARGE SCALE GENOMIC DNA]</scope>
    <source>
        <strain evidence="6 7">JEL478</strain>
    </source>
</reference>
<dbReference type="EMBL" id="KQ965751">
    <property type="protein sequence ID" value="KXS16685.1"/>
    <property type="molecule type" value="Genomic_DNA"/>
</dbReference>
<feature type="region of interest" description="Disordered" evidence="3">
    <location>
        <begin position="791"/>
        <end position="812"/>
    </location>
</feature>
<protein>
    <submittedName>
        <fullName evidence="6">Glycoside hydrolase family 18 protein</fullName>
    </submittedName>
</protein>
<feature type="region of interest" description="Disordered" evidence="3">
    <location>
        <begin position="527"/>
        <end position="631"/>
    </location>
</feature>
<evidence type="ECO:0000313" key="6">
    <source>
        <dbReference type="EMBL" id="KXS16685.1"/>
    </source>
</evidence>
<dbReference type="InterPro" id="IPR017853">
    <property type="entry name" value="GH"/>
</dbReference>
<keyword evidence="4" id="KW-0472">Membrane</keyword>
<dbReference type="InterPro" id="IPR050542">
    <property type="entry name" value="Glycosyl_Hydrlase18_Chitinase"/>
</dbReference>
<feature type="chain" id="PRO_5007296269" evidence="5">
    <location>
        <begin position="42"/>
        <end position="848"/>
    </location>
</feature>
<evidence type="ECO:0000256" key="4">
    <source>
        <dbReference type="SAM" id="Phobius"/>
    </source>
</evidence>
<feature type="region of interest" description="Disordered" evidence="3">
    <location>
        <begin position="647"/>
        <end position="670"/>
    </location>
</feature>
<dbReference type="Proteomes" id="UP000070544">
    <property type="component" value="Unassembled WGS sequence"/>
</dbReference>
<evidence type="ECO:0000256" key="5">
    <source>
        <dbReference type="SAM" id="SignalP"/>
    </source>
</evidence>
<evidence type="ECO:0000256" key="2">
    <source>
        <dbReference type="ARBA" id="ARBA00023295"/>
    </source>
</evidence>
<dbReference type="OrthoDB" id="6020543at2759"/>
<dbReference type="GO" id="GO:0004568">
    <property type="term" value="F:chitinase activity"/>
    <property type="evidence" value="ECO:0007669"/>
    <property type="project" value="TreeGrafter"/>
</dbReference>
<evidence type="ECO:0000313" key="7">
    <source>
        <dbReference type="Proteomes" id="UP000070544"/>
    </source>
</evidence>
<feature type="region of interest" description="Disordered" evidence="3">
    <location>
        <begin position="824"/>
        <end position="848"/>
    </location>
</feature>
<dbReference type="PANTHER" id="PTHR45708:SF49">
    <property type="entry name" value="ENDOCHITINASE"/>
    <property type="match status" value="1"/>
</dbReference>
<keyword evidence="4" id="KW-0812">Transmembrane</keyword>
<feature type="transmembrane region" description="Helical" evidence="4">
    <location>
        <begin position="499"/>
        <end position="523"/>
    </location>
</feature>
<organism evidence="6 7">
    <name type="scientific">Gonapodya prolifera (strain JEL478)</name>
    <name type="common">Monoblepharis prolifera</name>
    <dbReference type="NCBI Taxonomy" id="1344416"/>
    <lineage>
        <taxon>Eukaryota</taxon>
        <taxon>Fungi</taxon>
        <taxon>Fungi incertae sedis</taxon>
        <taxon>Chytridiomycota</taxon>
        <taxon>Chytridiomycota incertae sedis</taxon>
        <taxon>Monoblepharidomycetes</taxon>
        <taxon>Monoblepharidales</taxon>
        <taxon>Gonapodyaceae</taxon>
        <taxon>Gonapodya</taxon>
    </lineage>
</organism>
<dbReference type="GO" id="GO:0005576">
    <property type="term" value="C:extracellular region"/>
    <property type="evidence" value="ECO:0007669"/>
    <property type="project" value="TreeGrafter"/>
</dbReference>